<dbReference type="GO" id="GO:0008615">
    <property type="term" value="P:pyridoxine biosynthetic process"/>
    <property type="evidence" value="ECO:0007669"/>
    <property type="project" value="UniProtKB-UniRule"/>
</dbReference>
<dbReference type="InterPro" id="IPR000659">
    <property type="entry name" value="Pyridox_Oxase"/>
</dbReference>
<evidence type="ECO:0000256" key="6">
    <source>
        <dbReference type="HAMAP-Rule" id="MF_01629"/>
    </source>
</evidence>
<feature type="binding site" evidence="6 7">
    <location>
        <position position="74"/>
    </location>
    <ligand>
        <name>substrate</name>
    </ligand>
</feature>
<evidence type="ECO:0000313" key="12">
    <source>
        <dbReference type="Proteomes" id="UP000295375"/>
    </source>
</evidence>
<dbReference type="PROSITE" id="PS01064">
    <property type="entry name" value="PYRIDOX_OXIDASE"/>
    <property type="match status" value="1"/>
</dbReference>
<comment type="pathway">
    <text evidence="6">Cofactor metabolism; pyridoxal 5'-phosphate salvage; pyridoxal 5'-phosphate from pyridoxine 5'-phosphate: step 1/1.</text>
</comment>
<dbReference type="Gene3D" id="2.30.110.10">
    <property type="entry name" value="Electron Transport, Fmn-binding Protein, Chain A"/>
    <property type="match status" value="1"/>
</dbReference>
<feature type="binding site" evidence="6 7">
    <location>
        <position position="131"/>
    </location>
    <ligand>
        <name>substrate</name>
    </ligand>
</feature>
<evidence type="ECO:0000259" key="10">
    <source>
        <dbReference type="Pfam" id="PF10590"/>
    </source>
</evidence>
<feature type="binding site" evidence="6 8">
    <location>
        <begin position="148"/>
        <end position="149"/>
    </location>
    <ligand>
        <name>FMN</name>
        <dbReference type="ChEBI" id="CHEBI:58210"/>
    </ligand>
</feature>
<dbReference type="Pfam" id="PF01243">
    <property type="entry name" value="PNPOx_N"/>
    <property type="match status" value="1"/>
</dbReference>
<dbReference type="PIRSF" id="PIRSF000190">
    <property type="entry name" value="Pyd_amn-ph_oxd"/>
    <property type="match status" value="1"/>
</dbReference>
<evidence type="ECO:0000256" key="7">
    <source>
        <dbReference type="PIRSR" id="PIRSR000190-1"/>
    </source>
</evidence>
<dbReference type="PANTHER" id="PTHR10851:SF0">
    <property type="entry name" value="PYRIDOXINE-5'-PHOSPHATE OXIDASE"/>
    <property type="match status" value="1"/>
</dbReference>
<comment type="pathway">
    <text evidence="6">Cofactor metabolism; pyridoxal 5'-phosphate salvage; pyridoxal 5'-phosphate from pyridoxamine 5'-phosphate: step 1/1.</text>
</comment>
<comment type="catalytic activity">
    <reaction evidence="6">
        <text>pyridoxamine 5'-phosphate + O2 + H2O = pyridoxal 5'-phosphate + H2O2 + NH4(+)</text>
        <dbReference type="Rhea" id="RHEA:15817"/>
        <dbReference type="ChEBI" id="CHEBI:15377"/>
        <dbReference type="ChEBI" id="CHEBI:15379"/>
        <dbReference type="ChEBI" id="CHEBI:16240"/>
        <dbReference type="ChEBI" id="CHEBI:28938"/>
        <dbReference type="ChEBI" id="CHEBI:58451"/>
        <dbReference type="ChEBI" id="CHEBI:597326"/>
        <dbReference type="EC" id="1.4.3.5"/>
    </reaction>
</comment>
<dbReference type="FunFam" id="2.30.110.10:FF:000014">
    <property type="entry name" value="Pyridoxine/pyridoxamine 5'-phosphate oxidase"/>
    <property type="match status" value="1"/>
</dbReference>
<feature type="domain" description="Pyridoxine 5'-phosphate oxidase dimerisation C-terminal" evidence="10">
    <location>
        <begin position="179"/>
        <end position="219"/>
    </location>
</feature>
<organism evidence="11 12">
    <name type="scientific">Permianibacter aggregans</name>
    <dbReference type="NCBI Taxonomy" id="1510150"/>
    <lineage>
        <taxon>Bacteria</taxon>
        <taxon>Pseudomonadati</taxon>
        <taxon>Pseudomonadota</taxon>
        <taxon>Gammaproteobacteria</taxon>
        <taxon>Pseudomonadales</taxon>
        <taxon>Pseudomonadaceae</taxon>
        <taxon>Permianibacter</taxon>
    </lineage>
</organism>
<evidence type="ECO:0000259" key="9">
    <source>
        <dbReference type="Pfam" id="PF01243"/>
    </source>
</evidence>
<dbReference type="InterPro" id="IPR012349">
    <property type="entry name" value="Split_barrel_FMN-bd"/>
</dbReference>
<comment type="function">
    <text evidence="6">Catalyzes the oxidation of either pyridoxine 5'-phosphate (PNP) or pyridoxamine 5'-phosphate (PMP) into pyridoxal 5'-phosphate (PLP).</text>
</comment>
<feature type="binding site" evidence="6 8">
    <location>
        <position position="202"/>
    </location>
    <ligand>
        <name>FMN</name>
        <dbReference type="ChEBI" id="CHEBI:58210"/>
    </ligand>
</feature>
<feature type="binding site" evidence="6 7">
    <location>
        <begin position="198"/>
        <end position="200"/>
    </location>
    <ligand>
        <name>substrate</name>
    </ligand>
</feature>
<dbReference type="GO" id="GO:0004733">
    <property type="term" value="F:pyridoxamine phosphate oxidase activity"/>
    <property type="evidence" value="ECO:0007669"/>
    <property type="project" value="UniProtKB-UniRule"/>
</dbReference>
<dbReference type="InterPro" id="IPR011576">
    <property type="entry name" value="Pyridox_Oxase_N"/>
</dbReference>
<feature type="binding site" evidence="6 8">
    <location>
        <begin position="84"/>
        <end position="85"/>
    </location>
    <ligand>
        <name>FMN</name>
        <dbReference type="ChEBI" id="CHEBI:58210"/>
    </ligand>
</feature>
<evidence type="ECO:0000256" key="3">
    <source>
        <dbReference type="ARBA" id="ARBA00022643"/>
    </source>
</evidence>
<keyword evidence="4 6" id="KW-0560">Oxidoreductase</keyword>
<gene>
    <name evidence="6" type="primary">pdxH</name>
    <name evidence="11" type="ORF">EV696_11033</name>
</gene>
<reference evidence="11 12" key="1">
    <citation type="submission" date="2019-03" db="EMBL/GenBank/DDBJ databases">
        <title>Genomic Encyclopedia of Type Strains, Phase IV (KMG-IV): sequencing the most valuable type-strain genomes for metagenomic binning, comparative biology and taxonomic classification.</title>
        <authorList>
            <person name="Goeker M."/>
        </authorList>
    </citation>
    <scope>NUCLEOTIDE SEQUENCE [LARGE SCALE GENOMIC DNA]</scope>
    <source>
        <strain evidence="11 12">DSM 103792</strain>
    </source>
</reference>
<dbReference type="HAMAP" id="MF_01629">
    <property type="entry name" value="PdxH"/>
    <property type="match status" value="1"/>
</dbReference>
<evidence type="ECO:0000313" key="11">
    <source>
        <dbReference type="EMBL" id="TDQ47441.1"/>
    </source>
</evidence>
<comment type="caution">
    <text evidence="11">The sequence shown here is derived from an EMBL/GenBank/DDBJ whole genome shotgun (WGS) entry which is preliminary data.</text>
</comment>
<comment type="cofactor">
    <cofactor evidence="6 8">
        <name>FMN</name>
        <dbReference type="ChEBI" id="CHEBI:58210"/>
    </cofactor>
    <text evidence="6 8">Binds 1 FMN per subunit.</text>
</comment>
<evidence type="ECO:0000256" key="5">
    <source>
        <dbReference type="ARBA" id="ARBA00023096"/>
    </source>
</evidence>
<feature type="binding site" evidence="6 7">
    <location>
        <position position="135"/>
    </location>
    <ligand>
        <name>substrate</name>
    </ligand>
</feature>
<evidence type="ECO:0000256" key="2">
    <source>
        <dbReference type="ARBA" id="ARBA00022630"/>
    </source>
</evidence>
<dbReference type="UniPathway" id="UPA01068">
    <property type="reaction ID" value="UER00304"/>
</dbReference>
<dbReference type="PANTHER" id="PTHR10851">
    <property type="entry name" value="PYRIDOXINE-5-PHOSPHATE OXIDASE"/>
    <property type="match status" value="1"/>
</dbReference>
<keyword evidence="2 6" id="KW-0285">Flavoprotein</keyword>
<dbReference type="EMBL" id="SNYM01000010">
    <property type="protein sequence ID" value="TDQ47441.1"/>
    <property type="molecule type" value="Genomic_DNA"/>
</dbReference>
<evidence type="ECO:0000256" key="1">
    <source>
        <dbReference type="ARBA" id="ARBA00007301"/>
    </source>
</evidence>
<feature type="binding site" evidence="6 8">
    <location>
        <position position="113"/>
    </location>
    <ligand>
        <name>FMN</name>
        <dbReference type="ChEBI" id="CHEBI:58210"/>
    </ligand>
</feature>
<comment type="catalytic activity">
    <reaction evidence="6">
        <text>pyridoxine 5'-phosphate + O2 = pyridoxal 5'-phosphate + H2O2</text>
        <dbReference type="Rhea" id="RHEA:15149"/>
        <dbReference type="ChEBI" id="CHEBI:15379"/>
        <dbReference type="ChEBI" id="CHEBI:16240"/>
        <dbReference type="ChEBI" id="CHEBI:58589"/>
        <dbReference type="ChEBI" id="CHEBI:597326"/>
        <dbReference type="EC" id="1.4.3.5"/>
    </reaction>
</comment>
<keyword evidence="5 6" id="KW-0664">Pyridoxine biosynthesis</keyword>
<evidence type="ECO:0000256" key="8">
    <source>
        <dbReference type="PIRSR" id="PIRSR000190-2"/>
    </source>
</evidence>
<name>A0A4R6UKN9_9GAMM</name>
<keyword evidence="12" id="KW-1185">Reference proteome</keyword>
<protein>
    <recommendedName>
        <fullName evidence="6">Pyridoxine/pyridoxamine 5'-phosphate oxidase</fullName>
        <ecNumber evidence="6">1.4.3.5</ecNumber>
    </recommendedName>
    <alternativeName>
        <fullName evidence="6">PNP/PMP oxidase</fullName>
        <shortName evidence="6">PNPOx</shortName>
    </alternativeName>
    <alternativeName>
        <fullName evidence="6">Pyridoxal 5'-phosphate synthase</fullName>
    </alternativeName>
</protein>
<feature type="binding site" evidence="6 8">
    <location>
        <position position="91"/>
    </location>
    <ligand>
        <name>FMN</name>
        <dbReference type="ChEBI" id="CHEBI:58210"/>
    </ligand>
</feature>
<dbReference type="EC" id="1.4.3.5" evidence="6"/>
<sequence>MKKTILLNMTDIASIRKDYSKQALSPEQCAPEPFSQFRVWLDEAIAAQVHEPTAMHLATVDTEGRPSGRIVLLKSAEHEQFVFFTNYLSRKGEQLQHNPHAALTFFWPELERQVRIEGWVEKLPEPQSDAYFNSRPLASRIGAWASPQSQVIDEKTDLLKRAAEYGIKFALHVPRPPHWGGYAVNADRVEFWQGRPSRLHDRVCYRRAAEQWLKERLAP</sequence>
<feature type="binding site" evidence="6 7">
    <location>
        <position position="139"/>
    </location>
    <ligand>
        <name>substrate</name>
    </ligand>
</feature>
<dbReference type="InterPro" id="IPR019576">
    <property type="entry name" value="Pyridoxamine_oxidase_dimer_C"/>
</dbReference>
<evidence type="ECO:0000256" key="4">
    <source>
        <dbReference type="ARBA" id="ARBA00023002"/>
    </source>
</evidence>
<dbReference type="GO" id="GO:0010181">
    <property type="term" value="F:FMN binding"/>
    <property type="evidence" value="ECO:0007669"/>
    <property type="project" value="UniProtKB-UniRule"/>
</dbReference>
<feature type="binding site" evidence="7">
    <location>
        <begin position="16"/>
        <end position="19"/>
    </location>
    <ligand>
        <name>substrate</name>
    </ligand>
</feature>
<dbReference type="NCBIfam" id="TIGR00558">
    <property type="entry name" value="pdxH"/>
    <property type="match status" value="1"/>
</dbReference>
<dbReference type="AlphaFoldDB" id="A0A4R6UKN9"/>
<dbReference type="NCBIfam" id="NF004231">
    <property type="entry name" value="PRK05679.1"/>
    <property type="match status" value="1"/>
</dbReference>
<feature type="binding site" evidence="6 8">
    <location>
        <begin position="69"/>
        <end position="74"/>
    </location>
    <ligand>
        <name>FMN</name>
        <dbReference type="ChEBI" id="CHEBI:58210"/>
    </ligand>
</feature>
<dbReference type="Pfam" id="PF10590">
    <property type="entry name" value="PNP_phzG_C"/>
    <property type="match status" value="1"/>
</dbReference>
<dbReference type="SUPFAM" id="SSF50475">
    <property type="entry name" value="FMN-binding split barrel"/>
    <property type="match status" value="1"/>
</dbReference>
<feature type="binding site" evidence="6 8">
    <location>
        <position position="90"/>
    </location>
    <ligand>
        <name>FMN</name>
        <dbReference type="ChEBI" id="CHEBI:58210"/>
    </ligand>
</feature>
<dbReference type="Proteomes" id="UP000295375">
    <property type="component" value="Unassembled WGS sequence"/>
</dbReference>
<accession>A0A4R6UKN9</accession>
<comment type="subunit">
    <text evidence="6">Homodimer.</text>
</comment>
<keyword evidence="3 6" id="KW-0288">FMN</keyword>
<proteinExistence type="inferred from homology"/>
<feature type="binding site" evidence="6 8">
    <location>
        <position position="192"/>
    </location>
    <ligand>
        <name>FMN</name>
        <dbReference type="ChEBI" id="CHEBI:58210"/>
    </ligand>
</feature>
<feature type="domain" description="Pyridoxamine 5'-phosphate oxidase N-terminal" evidence="9">
    <location>
        <begin position="41"/>
        <end position="163"/>
    </location>
</feature>
<comment type="similarity">
    <text evidence="1 6">Belongs to the pyridoxamine 5'-phosphate oxidase family.</text>
</comment>
<dbReference type="InterPro" id="IPR019740">
    <property type="entry name" value="Pyridox_Oxase_CS"/>
</dbReference>